<dbReference type="KEGG" id="proo:MJB10_10070"/>
<dbReference type="Proteomes" id="UP001304650">
    <property type="component" value="Chromosome"/>
</dbReference>
<gene>
    <name evidence="1" type="ORF">MJB10_10070</name>
</gene>
<evidence type="ECO:0000313" key="2">
    <source>
        <dbReference type="Proteomes" id="UP001304650"/>
    </source>
</evidence>
<name>A0AA96RMG7_9BACL</name>
<accession>A0AA96RMG7</accession>
<dbReference type="RefSeq" id="WP_314804266.1">
    <property type="nucleotide sequence ID" value="NZ_CP130319.1"/>
</dbReference>
<reference evidence="1" key="1">
    <citation type="submission" date="2022-02" db="EMBL/GenBank/DDBJ databases">
        <title>Paenibacillus sp. MBLB1832 Whole Genome Shotgun Sequencing.</title>
        <authorList>
            <person name="Hwang C.Y."/>
            <person name="Cho E.-S."/>
            <person name="Seo M.-J."/>
        </authorList>
    </citation>
    <scope>NUCLEOTIDE SEQUENCE</scope>
    <source>
        <strain evidence="1">MBLB1832</strain>
    </source>
</reference>
<organism evidence="1 2">
    <name type="scientific">Paenibacillus roseopurpureus</name>
    <dbReference type="NCBI Taxonomy" id="2918901"/>
    <lineage>
        <taxon>Bacteria</taxon>
        <taxon>Bacillati</taxon>
        <taxon>Bacillota</taxon>
        <taxon>Bacilli</taxon>
        <taxon>Bacillales</taxon>
        <taxon>Paenibacillaceae</taxon>
        <taxon>Paenibacillus</taxon>
    </lineage>
</organism>
<keyword evidence="2" id="KW-1185">Reference proteome</keyword>
<proteinExistence type="predicted"/>
<dbReference type="AlphaFoldDB" id="A0AA96RMG7"/>
<evidence type="ECO:0000313" key="1">
    <source>
        <dbReference type="EMBL" id="WNR46414.1"/>
    </source>
</evidence>
<sequence length="144" mass="15976">MTRYWFTPILGYAPLRLGAERFCVPASEELDAFRSAASQQHPRLLTLFKASLLLSDDEDLCGSDLVELDLTQSGDVVFDGSPLHLSHCAEAFMDRLLPVKEAVGLVKQLEASATADRSSHLAWIKLWLGWLEAGYDVVLLREDG</sequence>
<dbReference type="EMBL" id="CP130319">
    <property type="protein sequence ID" value="WNR46414.1"/>
    <property type="molecule type" value="Genomic_DNA"/>
</dbReference>
<protein>
    <submittedName>
        <fullName evidence="1">Uncharacterized protein</fullName>
    </submittedName>
</protein>